<sequence length="63" mass="7569">MNCHNCYYMKINKPEDNGHCYMFKTKTSEDCKQFTRNLRPQNNKFIQDVLINKLVRKPNVSNN</sequence>
<comment type="caution">
    <text evidence="1">The sequence shown here is derived from an EMBL/GenBank/DDBJ whole genome shotgun (WGS) entry which is preliminary data.</text>
</comment>
<dbReference type="EMBL" id="JACHHU010000050">
    <property type="protein sequence ID" value="MBB6545140.1"/>
    <property type="molecule type" value="Genomic_DNA"/>
</dbReference>
<name>A0A7X0NKK1_9GAMM</name>
<reference evidence="1 2" key="1">
    <citation type="submission" date="2020-08" db="EMBL/GenBank/DDBJ databases">
        <title>Genomic Encyclopedia of Type Strains, Phase IV (KMG-IV): sequencing the most valuable type-strain genomes for metagenomic binning, comparative biology and taxonomic classification.</title>
        <authorList>
            <person name="Goeker M."/>
        </authorList>
    </citation>
    <scope>NUCLEOTIDE SEQUENCE [LARGE SCALE GENOMIC DNA]</scope>
    <source>
        <strain evidence="1 2">DSM 26287</strain>
    </source>
</reference>
<accession>A0A7X0NKK1</accession>
<evidence type="ECO:0000313" key="1">
    <source>
        <dbReference type="EMBL" id="MBB6545140.1"/>
    </source>
</evidence>
<organism evidence="1 2">
    <name type="scientific">Thalassotalea piscium</name>
    <dbReference type="NCBI Taxonomy" id="1230533"/>
    <lineage>
        <taxon>Bacteria</taxon>
        <taxon>Pseudomonadati</taxon>
        <taxon>Pseudomonadota</taxon>
        <taxon>Gammaproteobacteria</taxon>
        <taxon>Alteromonadales</taxon>
        <taxon>Colwelliaceae</taxon>
        <taxon>Thalassotalea</taxon>
    </lineage>
</organism>
<keyword evidence="2" id="KW-1185">Reference proteome</keyword>
<protein>
    <submittedName>
        <fullName evidence="1">Uncharacterized protein</fullName>
    </submittedName>
</protein>
<dbReference type="AlphaFoldDB" id="A0A7X0NKK1"/>
<gene>
    <name evidence="1" type="ORF">HNQ55_003683</name>
</gene>
<evidence type="ECO:0000313" key="2">
    <source>
        <dbReference type="Proteomes" id="UP000537141"/>
    </source>
</evidence>
<proteinExistence type="predicted"/>
<dbReference type="Proteomes" id="UP000537141">
    <property type="component" value="Unassembled WGS sequence"/>
</dbReference>